<proteinExistence type="predicted"/>
<dbReference type="EMBL" id="MU004487">
    <property type="protein sequence ID" value="KAF2649565.1"/>
    <property type="molecule type" value="Genomic_DNA"/>
</dbReference>
<dbReference type="AlphaFoldDB" id="A0A6A6SNY8"/>
<accession>A0A6A6SNY8</accession>
<protein>
    <submittedName>
        <fullName evidence="1">Uncharacterized protein</fullName>
    </submittedName>
</protein>
<keyword evidence="2" id="KW-1185">Reference proteome</keyword>
<organism evidence="1 2">
    <name type="scientific">Lophiostoma macrostomum CBS 122681</name>
    <dbReference type="NCBI Taxonomy" id="1314788"/>
    <lineage>
        <taxon>Eukaryota</taxon>
        <taxon>Fungi</taxon>
        <taxon>Dikarya</taxon>
        <taxon>Ascomycota</taxon>
        <taxon>Pezizomycotina</taxon>
        <taxon>Dothideomycetes</taxon>
        <taxon>Pleosporomycetidae</taxon>
        <taxon>Pleosporales</taxon>
        <taxon>Lophiostomataceae</taxon>
        <taxon>Lophiostoma</taxon>
    </lineage>
</organism>
<name>A0A6A6SNY8_9PLEO</name>
<evidence type="ECO:0000313" key="1">
    <source>
        <dbReference type="EMBL" id="KAF2649565.1"/>
    </source>
</evidence>
<dbReference type="OrthoDB" id="5343383at2759"/>
<gene>
    <name evidence="1" type="ORF">K491DRAFT_668733</name>
</gene>
<dbReference type="Proteomes" id="UP000799324">
    <property type="component" value="Unassembled WGS sequence"/>
</dbReference>
<reference evidence="1" key="1">
    <citation type="journal article" date="2020" name="Stud. Mycol.">
        <title>101 Dothideomycetes genomes: a test case for predicting lifestyles and emergence of pathogens.</title>
        <authorList>
            <person name="Haridas S."/>
            <person name="Albert R."/>
            <person name="Binder M."/>
            <person name="Bloem J."/>
            <person name="Labutti K."/>
            <person name="Salamov A."/>
            <person name="Andreopoulos B."/>
            <person name="Baker S."/>
            <person name="Barry K."/>
            <person name="Bills G."/>
            <person name="Bluhm B."/>
            <person name="Cannon C."/>
            <person name="Castanera R."/>
            <person name="Culley D."/>
            <person name="Daum C."/>
            <person name="Ezra D."/>
            <person name="Gonzalez J."/>
            <person name="Henrissat B."/>
            <person name="Kuo A."/>
            <person name="Liang C."/>
            <person name="Lipzen A."/>
            <person name="Lutzoni F."/>
            <person name="Magnuson J."/>
            <person name="Mondo S."/>
            <person name="Nolan M."/>
            <person name="Ohm R."/>
            <person name="Pangilinan J."/>
            <person name="Park H.-J."/>
            <person name="Ramirez L."/>
            <person name="Alfaro M."/>
            <person name="Sun H."/>
            <person name="Tritt A."/>
            <person name="Yoshinaga Y."/>
            <person name="Zwiers L.-H."/>
            <person name="Turgeon B."/>
            <person name="Goodwin S."/>
            <person name="Spatafora J."/>
            <person name="Crous P."/>
            <person name="Grigoriev I."/>
        </authorList>
    </citation>
    <scope>NUCLEOTIDE SEQUENCE</scope>
    <source>
        <strain evidence="1">CBS 122681</strain>
    </source>
</reference>
<sequence length="239" mass="28460">MSDLQIELATALRDFYHFLAKLPWVEPDDILEPPEQGWPNINTENFRAFKKNSAVIELLKHLPYIRMDGPNDEYEFAWRTSPCDYRRKYFHDMGPEIDCWEIPDMTGRDFTIPEWVVALFHGKVLGQFIMLDTTDGTVMRYEPQWIRDPVFQAADPRAWRNECANPGKTERLSNVLDEWKEEYASLRWIRVPGPFGTRIWGEEDGDQYEELRQLMIRHGWPDDFDREGCKKAMLEWRPK</sequence>
<evidence type="ECO:0000313" key="2">
    <source>
        <dbReference type="Proteomes" id="UP000799324"/>
    </source>
</evidence>